<organism evidence="1 2">
    <name type="scientific">Vagococcus carniphilus</name>
    <dbReference type="NCBI Taxonomy" id="218144"/>
    <lineage>
        <taxon>Bacteria</taxon>
        <taxon>Bacillati</taxon>
        <taxon>Bacillota</taxon>
        <taxon>Bacilli</taxon>
        <taxon>Lactobacillales</taxon>
        <taxon>Enterococcaceae</taxon>
        <taxon>Vagococcus</taxon>
    </lineage>
</organism>
<accession>A0A430B8Z9</accession>
<dbReference type="Proteomes" id="UP000288028">
    <property type="component" value="Unassembled WGS sequence"/>
</dbReference>
<proteinExistence type="predicted"/>
<protein>
    <submittedName>
        <fullName evidence="1">Hydrolase</fullName>
    </submittedName>
</protein>
<evidence type="ECO:0000313" key="1">
    <source>
        <dbReference type="EMBL" id="RSU16826.1"/>
    </source>
</evidence>
<dbReference type="AlphaFoldDB" id="A0A430B8Z9"/>
<sequence length="229" mass="24875">MKKVKGNIPEIMTDLRKDTIHVPNVIRDCTGIKIFGKRIKSICYSTDISIIRNIDADAVIAVYPFTPHPTITKCIIEAADIPVFSGVGGGLTQGNRSVNMSMFAEANGSLGVVVNAPTSKETIVDISQMIDIPIIGTITSEFTDVKEKIEAGVKILNVSGGKDTAKIVRLIREDYPEFPIMATGGPTDASILETIEAGANAITYTPPTNGELFSHKMDIYREKEKLDFE</sequence>
<reference evidence="1 2" key="1">
    <citation type="submission" date="2017-05" db="EMBL/GenBank/DDBJ databases">
        <title>Vagococcus spp. assemblies.</title>
        <authorList>
            <person name="Gulvik C.A."/>
        </authorList>
    </citation>
    <scope>NUCLEOTIDE SEQUENCE [LARGE SCALE GENOMIC DNA]</scope>
    <source>
        <strain evidence="1 2">SS1714</strain>
    </source>
</reference>
<keyword evidence="2" id="KW-1185">Reference proteome</keyword>
<dbReference type="OrthoDB" id="1092608at2"/>
<keyword evidence="1" id="KW-0378">Hydrolase</keyword>
<dbReference type="GeneID" id="95579817"/>
<dbReference type="RefSeq" id="WP_126791036.1">
    <property type="nucleotide sequence ID" value="NZ_CP060720.1"/>
</dbReference>
<dbReference type="SUPFAM" id="SSF51412">
    <property type="entry name" value="Inosine monophosphate dehydrogenase (IMPDH)"/>
    <property type="match status" value="1"/>
</dbReference>
<dbReference type="Gene3D" id="3.20.20.70">
    <property type="entry name" value="Aldolase class I"/>
    <property type="match status" value="1"/>
</dbReference>
<name>A0A430B8Z9_9ENTE</name>
<evidence type="ECO:0000313" key="2">
    <source>
        <dbReference type="Proteomes" id="UP000288028"/>
    </source>
</evidence>
<gene>
    <name evidence="1" type="ORF">CBF28_01165</name>
</gene>
<dbReference type="GO" id="GO:0016787">
    <property type="term" value="F:hydrolase activity"/>
    <property type="evidence" value="ECO:0007669"/>
    <property type="project" value="UniProtKB-KW"/>
</dbReference>
<dbReference type="EMBL" id="NGKB01000001">
    <property type="protein sequence ID" value="RSU16826.1"/>
    <property type="molecule type" value="Genomic_DNA"/>
</dbReference>
<comment type="caution">
    <text evidence="1">The sequence shown here is derived from an EMBL/GenBank/DDBJ whole genome shotgun (WGS) entry which is preliminary data.</text>
</comment>
<dbReference type="InterPro" id="IPR013785">
    <property type="entry name" value="Aldolase_TIM"/>
</dbReference>